<gene>
    <name evidence="1" type="ORF">Zmor_010332</name>
</gene>
<dbReference type="Proteomes" id="UP001168821">
    <property type="component" value="Unassembled WGS sequence"/>
</dbReference>
<comment type="caution">
    <text evidence="1">The sequence shown here is derived from an EMBL/GenBank/DDBJ whole genome shotgun (WGS) entry which is preliminary data.</text>
</comment>
<sequence>MAVKCSKCARTIGRSENYVSCNQCKSNFHSLCAGLTEEKLCNLQDAGMAATCCCSFCKVGNFPLELSTISLPVKELKQLVETIVRSELQPLADKIESMQSEIRSLTDINTQLRTEITKFTRNPQSNELTTATDLHAKASYAEKVAKNAQKSVIVKPKDKNQATNKTKSDILSSFDPVESSVNISKVKNLKDGGVLLGCQDPKKFKQLIKNKLFSAYDIRETKTLRPRIRIAGVSNEIDQDNILNYLVKQNEFIFEEGNYYNLIKFYPIKNSEHNRYQAIIEVDIPTYKRAVSVGHCLIGLDSCSIYCGLDVSRCFNCNGFNHSSKACKSKLICSRCSESHGLKECKAETLNCINCLNLKSTGKFEDIKVDHATWDHNSCHAHILAINKLKSDLFGVSI</sequence>
<accession>A0AA38IQT6</accession>
<protein>
    <submittedName>
        <fullName evidence="1">Uncharacterized protein</fullName>
    </submittedName>
</protein>
<name>A0AA38IQT6_9CUCU</name>
<evidence type="ECO:0000313" key="1">
    <source>
        <dbReference type="EMBL" id="KAJ3658602.1"/>
    </source>
</evidence>
<organism evidence="1 2">
    <name type="scientific">Zophobas morio</name>
    <dbReference type="NCBI Taxonomy" id="2755281"/>
    <lineage>
        <taxon>Eukaryota</taxon>
        <taxon>Metazoa</taxon>
        <taxon>Ecdysozoa</taxon>
        <taxon>Arthropoda</taxon>
        <taxon>Hexapoda</taxon>
        <taxon>Insecta</taxon>
        <taxon>Pterygota</taxon>
        <taxon>Neoptera</taxon>
        <taxon>Endopterygota</taxon>
        <taxon>Coleoptera</taxon>
        <taxon>Polyphaga</taxon>
        <taxon>Cucujiformia</taxon>
        <taxon>Tenebrionidae</taxon>
        <taxon>Zophobas</taxon>
    </lineage>
</organism>
<reference evidence="1" key="1">
    <citation type="journal article" date="2023" name="G3 (Bethesda)">
        <title>Whole genome assemblies of Zophobas morio and Tenebrio molitor.</title>
        <authorList>
            <person name="Kaur S."/>
            <person name="Stinson S.A."/>
            <person name="diCenzo G.C."/>
        </authorList>
    </citation>
    <scope>NUCLEOTIDE SEQUENCE</scope>
    <source>
        <strain evidence="1">QUZm001</strain>
    </source>
</reference>
<dbReference type="EMBL" id="JALNTZ010000003">
    <property type="protein sequence ID" value="KAJ3658602.1"/>
    <property type="molecule type" value="Genomic_DNA"/>
</dbReference>
<dbReference type="AlphaFoldDB" id="A0AA38IQT6"/>
<proteinExistence type="predicted"/>
<keyword evidence="2" id="KW-1185">Reference proteome</keyword>
<evidence type="ECO:0000313" key="2">
    <source>
        <dbReference type="Proteomes" id="UP001168821"/>
    </source>
</evidence>